<dbReference type="EMBL" id="AP004679">
    <property type="protein sequence ID" value="BAD61784.1"/>
    <property type="molecule type" value="Genomic_DNA"/>
</dbReference>
<gene>
    <name evidence="2" type="ORF">OSJNBa0021N09.12</name>
    <name evidence="1" type="ORF">P0459H02.38</name>
</gene>
<sequence length="73" mass="8165">MGEQSRTERQPVAQNARACVRSCALQITPVFLSAPLYYREQIVVCKKGEERDLGSGGRSDHHCEAIFCYSYPG</sequence>
<protein>
    <submittedName>
        <fullName evidence="2">Uncharacterized protein</fullName>
    </submittedName>
</protein>
<evidence type="ECO:0000313" key="2">
    <source>
        <dbReference type="EMBL" id="BAD61784.1"/>
    </source>
</evidence>
<dbReference type="Proteomes" id="UP000000763">
    <property type="component" value="Chromosome 6"/>
</dbReference>
<evidence type="ECO:0000313" key="1">
    <source>
        <dbReference type="EMBL" id="BAD61644.1"/>
    </source>
</evidence>
<name>Q5Z7S2_ORYSJ</name>
<reference evidence="3" key="3">
    <citation type="journal article" date="2005" name="Nature">
        <title>The map-based sequence of the rice genome.</title>
        <authorList>
            <consortium name="International rice genome sequencing project (IRGSP)"/>
            <person name="Matsumoto T."/>
            <person name="Wu J."/>
            <person name="Kanamori H."/>
            <person name="Katayose Y."/>
            <person name="Fujisawa M."/>
            <person name="Namiki N."/>
            <person name="Mizuno H."/>
            <person name="Yamamoto K."/>
            <person name="Antonio B.A."/>
            <person name="Baba T."/>
            <person name="Sakata K."/>
            <person name="Nagamura Y."/>
            <person name="Aoki H."/>
            <person name="Arikawa K."/>
            <person name="Arita K."/>
            <person name="Bito T."/>
            <person name="Chiden Y."/>
            <person name="Fujitsuka N."/>
            <person name="Fukunaka R."/>
            <person name="Hamada M."/>
            <person name="Harada C."/>
            <person name="Hayashi A."/>
            <person name="Hijishita S."/>
            <person name="Honda M."/>
            <person name="Hosokawa S."/>
            <person name="Ichikawa Y."/>
            <person name="Idonuma A."/>
            <person name="Iijima M."/>
            <person name="Ikeda M."/>
            <person name="Ikeno M."/>
            <person name="Ito K."/>
            <person name="Ito S."/>
            <person name="Ito T."/>
            <person name="Ito Y."/>
            <person name="Ito Y."/>
            <person name="Iwabuchi A."/>
            <person name="Kamiya K."/>
            <person name="Karasawa W."/>
            <person name="Kurita K."/>
            <person name="Katagiri S."/>
            <person name="Kikuta A."/>
            <person name="Kobayashi H."/>
            <person name="Kobayashi N."/>
            <person name="Machita K."/>
            <person name="Maehara T."/>
            <person name="Masukawa M."/>
            <person name="Mizubayashi T."/>
            <person name="Mukai Y."/>
            <person name="Nagasaki H."/>
            <person name="Nagata Y."/>
            <person name="Naito S."/>
            <person name="Nakashima M."/>
            <person name="Nakama Y."/>
            <person name="Nakamichi Y."/>
            <person name="Nakamura M."/>
            <person name="Meguro A."/>
            <person name="Negishi M."/>
            <person name="Ohta I."/>
            <person name="Ohta T."/>
            <person name="Okamoto M."/>
            <person name="Ono N."/>
            <person name="Saji S."/>
            <person name="Sakaguchi M."/>
            <person name="Sakai K."/>
            <person name="Shibata M."/>
            <person name="Shimokawa T."/>
            <person name="Song J."/>
            <person name="Takazaki Y."/>
            <person name="Terasawa K."/>
            <person name="Tsugane M."/>
            <person name="Tsuji K."/>
            <person name="Ueda S."/>
            <person name="Waki K."/>
            <person name="Yamagata H."/>
            <person name="Yamamoto M."/>
            <person name="Yamamoto S."/>
            <person name="Yamane H."/>
            <person name="Yoshiki S."/>
            <person name="Yoshihara R."/>
            <person name="Yukawa K."/>
            <person name="Zhong H."/>
            <person name="Yano M."/>
            <person name="Yuan Q."/>
            <person name="Ouyang S."/>
            <person name="Liu J."/>
            <person name="Jones K.M."/>
            <person name="Gansberger K."/>
            <person name="Moffat K."/>
            <person name="Hill J."/>
            <person name="Bera J."/>
            <person name="Fadrosh D."/>
            <person name="Jin S."/>
            <person name="Johri S."/>
            <person name="Kim M."/>
            <person name="Overton L."/>
            <person name="Reardon M."/>
            <person name="Tsitrin T."/>
            <person name="Vuong H."/>
            <person name="Weaver B."/>
            <person name="Ciecko A."/>
            <person name="Tallon L."/>
            <person name="Jackson J."/>
            <person name="Pai G."/>
            <person name="Aken S.V."/>
            <person name="Utterback T."/>
            <person name="Reidmuller S."/>
            <person name="Feldblyum T."/>
            <person name="Hsiao J."/>
            <person name="Zismann V."/>
            <person name="Iobst S."/>
            <person name="de Vazeille A.R."/>
            <person name="Buell C.R."/>
            <person name="Ying K."/>
            <person name="Li Y."/>
            <person name="Lu T."/>
            <person name="Huang Y."/>
            <person name="Zhao Q."/>
            <person name="Feng Q."/>
            <person name="Zhang L."/>
            <person name="Zhu J."/>
            <person name="Weng Q."/>
            <person name="Mu J."/>
            <person name="Lu Y."/>
            <person name="Fan D."/>
            <person name="Liu Y."/>
            <person name="Guan J."/>
            <person name="Zhang Y."/>
            <person name="Yu S."/>
            <person name="Liu X."/>
            <person name="Zhang Y."/>
            <person name="Hong G."/>
            <person name="Han B."/>
            <person name="Choisne N."/>
            <person name="Demange N."/>
            <person name="Orjeda G."/>
            <person name="Samain S."/>
            <person name="Cattolico L."/>
            <person name="Pelletier E."/>
            <person name="Couloux A."/>
            <person name="Segurens B."/>
            <person name="Wincker P."/>
            <person name="D'Hont A."/>
            <person name="Scarpelli C."/>
            <person name="Weissenbach J."/>
            <person name="Salanoubat M."/>
            <person name="Quetier F."/>
            <person name="Yu Y."/>
            <person name="Kim H.R."/>
            <person name="Rambo T."/>
            <person name="Currie J."/>
            <person name="Collura K."/>
            <person name="Luo M."/>
            <person name="Yang T."/>
            <person name="Ammiraju J.S.S."/>
            <person name="Engler F."/>
            <person name="Soderlund C."/>
            <person name="Wing R.A."/>
            <person name="Palmer L.E."/>
            <person name="de la Bastide M."/>
            <person name="Spiegel L."/>
            <person name="Nascimento L."/>
            <person name="Zutavern T."/>
            <person name="O'Shaughnessy A."/>
            <person name="Dike S."/>
            <person name="Dedhia N."/>
            <person name="Preston R."/>
            <person name="Balija V."/>
            <person name="McCombie W.R."/>
            <person name="Chow T."/>
            <person name="Chen H."/>
            <person name="Chung M."/>
            <person name="Chen C."/>
            <person name="Shaw J."/>
            <person name="Wu H."/>
            <person name="Hsiao K."/>
            <person name="Chao Y."/>
            <person name="Chu M."/>
            <person name="Cheng C."/>
            <person name="Hour A."/>
            <person name="Lee P."/>
            <person name="Lin S."/>
            <person name="Lin Y."/>
            <person name="Liou J."/>
            <person name="Liu S."/>
            <person name="Hsing Y."/>
            <person name="Raghuvanshi S."/>
            <person name="Mohanty A."/>
            <person name="Bharti A.K."/>
            <person name="Gaur A."/>
            <person name="Gupta V."/>
            <person name="Kumar D."/>
            <person name="Ravi V."/>
            <person name="Vij S."/>
            <person name="Kapur A."/>
            <person name="Khurana P."/>
            <person name="Khurana P."/>
            <person name="Khurana J.P."/>
            <person name="Tyagi A.K."/>
            <person name="Gaikwad K."/>
            <person name="Singh A."/>
            <person name="Dalal V."/>
            <person name="Srivastava S."/>
            <person name="Dixit A."/>
            <person name="Pal A.K."/>
            <person name="Ghazi I.A."/>
            <person name="Yadav M."/>
            <person name="Pandit A."/>
            <person name="Bhargava A."/>
            <person name="Sureshbabu K."/>
            <person name="Batra K."/>
            <person name="Sharma T.R."/>
            <person name="Mohapatra T."/>
            <person name="Singh N.K."/>
            <person name="Messing J."/>
            <person name="Nelson A.B."/>
            <person name="Fuks G."/>
            <person name="Kavchok S."/>
            <person name="Keizer G."/>
            <person name="Linton E."/>
            <person name="Llaca V."/>
            <person name="Song R."/>
            <person name="Tanyolac B."/>
            <person name="Young S."/>
            <person name="Ho-Il K."/>
            <person name="Hahn J.H."/>
            <person name="Sangsakoo G."/>
            <person name="Vanavichit A."/>
            <person name="de Mattos Luiz.A.T."/>
            <person name="Zimmer P.D."/>
            <person name="Malone G."/>
            <person name="Dellagostin O."/>
            <person name="de Oliveira A.C."/>
            <person name="Bevan M."/>
            <person name="Bancroft I."/>
            <person name="Minx P."/>
            <person name="Cordum H."/>
            <person name="Wilson R."/>
            <person name="Cheng Z."/>
            <person name="Jin W."/>
            <person name="Jiang J."/>
            <person name="Leong S.A."/>
            <person name="Iwama H."/>
            <person name="Gojobori T."/>
            <person name="Itoh T."/>
            <person name="Niimura Y."/>
            <person name="Fujii Y."/>
            <person name="Habara T."/>
            <person name="Sakai H."/>
            <person name="Sato Y."/>
            <person name="Wilson G."/>
            <person name="Kumar K."/>
            <person name="McCouch S."/>
            <person name="Juretic N."/>
            <person name="Hoen D."/>
            <person name="Wright S."/>
            <person name="Bruskiewich R."/>
            <person name="Bureau T."/>
            <person name="Miyao A."/>
            <person name="Hirochika H."/>
            <person name="Nishikawa T."/>
            <person name="Kadowaki K."/>
            <person name="Sugiura M."/>
            <person name="Burr B."/>
            <person name="Sasaki T."/>
        </authorList>
    </citation>
    <scope>NUCLEOTIDE SEQUENCE [LARGE SCALE GENOMIC DNA]</scope>
    <source>
        <strain evidence="3">cv. Nipponbare</strain>
    </source>
</reference>
<proteinExistence type="predicted"/>
<reference evidence="2" key="2">
    <citation type="submission" date="2002-01" db="EMBL/GenBank/DDBJ databases">
        <title>Oryza sativa nipponbare(GA3) genomic DNA, chromosome 6, BAC clone:OSJNBa0021N09.</title>
        <authorList>
            <person name="Sasaki T."/>
            <person name="Matsumoto T."/>
            <person name="Yamamoto K."/>
        </authorList>
    </citation>
    <scope>NUCLEOTIDE SEQUENCE</scope>
</reference>
<evidence type="ECO:0000313" key="3">
    <source>
        <dbReference type="Proteomes" id="UP000000763"/>
    </source>
</evidence>
<organism evidence="2 3">
    <name type="scientific">Oryza sativa subsp. japonica</name>
    <name type="common">Rice</name>
    <dbReference type="NCBI Taxonomy" id="39947"/>
    <lineage>
        <taxon>Eukaryota</taxon>
        <taxon>Viridiplantae</taxon>
        <taxon>Streptophyta</taxon>
        <taxon>Embryophyta</taxon>
        <taxon>Tracheophyta</taxon>
        <taxon>Spermatophyta</taxon>
        <taxon>Magnoliopsida</taxon>
        <taxon>Liliopsida</taxon>
        <taxon>Poales</taxon>
        <taxon>Poaceae</taxon>
        <taxon>BOP clade</taxon>
        <taxon>Oryzoideae</taxon>
        <taxon>Oryzeae</taxon>
        <taxon>Oryzinae</taxon>
        <taxon>Oryza</taxon>
        <taxon>Oryza sativa</taxon>
    </lineage>
</organism>
<reference evidence="1" key="1">
    <citation type="submission" date="2001-05" db="EMBL/GenBank/DDBJ databases">
        <title>Oryza sativa nipponbare(GA3) genomic DNA, chromosome 6, PAC clone:P0459H02.</title>
        <authorList>
            <person name="Sasaki T."/>
            <person name="Matsumoto T."/>
            <person name="Yamamoto K."/>
        </authorList>
    </citation>
    <scope>NUCLEOTIDE SEQUENCE</scope>
</reference>
<dbReference type="EMBL" id="AP003572">
    <property type="protein sequence ID" value="BAD61644.1"/>
    <property type="molecule type" value="Genomic_DNA"/>
</dbReference>
<reference evidence="3" key="4">
    <citation type="journal article" date="2008" name="Nucleic Acids Res.">
        <title>The rice annotation project database (RAP-DB): 2008 update.</title>
        <authorList>
            <consortium name="The rice annotation project (RAP)"/>
        </authorList>
    </citation>
    <scope>GENOME REANNOTATION</scope>
    <source>
        <strain evidence="3">cv. Nipponbare</strain>
    </source>
</reference>
<accession>Q5Z7S2</accession>
<dbReference type="AlphaFoldDB" id="Q5Z7S2"/>